<dbReference type="PANTHER" id="PTHR42852:SF6">
    <property type="entry name" value="THIOL:DISULFIDE INTERCHANGE PROTEIN DSBE"/>
    <property type="match status" value="1"/>
</dbReference>
<comment type="caution">
    <text evidence="6">The sequence shown here is derived from an EMBL/GenBank/DDBJ whole genome shotgun (WGS) entry which is preliminary data.</text>
</comment>
<dbReference type="PROSITE" id="PS51257">
    <property type="entry name" value="PROKAR_LIPOPROTEIN"/>
    <property type="match status" value="1"/>
</dbReference>
<evidence type="ECO:0000259" key="5">
    <source>
        <dbReference type="PROSITE" id="PS51352"/>
    </source>
</evidence>
<proteinExistence type="predicted"/>
<dbReference type="SUPFAM" id="SSF52833">
    <property type="entry name" value="Thioredoxin-like"/>
    <property type="match status" value="1"/>
</dbReference>
<sequence length="360" mass="41454">MKFNLKNYLVFITIFFLACEKKENKIIVNQKVGLGEFLYLSVSDNEGDSKIIDSFKVADNKQPTVFFINDDAPKMYSITSSFNNYKVDFIKDNKVIEVDVDFFARNNRVKNSPATQSIIKFNALQAKLISQLSKLEKAKDLQNSIASRNSLRKKIELNYINYADSVKNPIAFMLIYNNVDFGNQYNSLSKFMARAKVKFGSYQPFIALGKKVENYLSVMKEELLVGNKFPDFKLPGANNEEAVLADKGKFTFIDFWASWNPHSLVYTKPKIEVFNVFDKAKLRMVSVALEPDRKVWRKYLEDNKINWQNLIDIEMWNGKAINTIKFDSIPSNYLIAPNGKIIAKSIKPDSLRIVLNKFVK</sequence>
<dbReference type="InterPro" id="IPR036249">
    <property type="entry name" value="Thioredoxin-like_sf"/>
</dbReference>
<evidence type="ECO:0000313" key="7">
    <source>
        <dbReference type="Proteomes" id="UP001144341"/>
    </source>
</evidence>
<evidence type="ECO:0000256" key="3">
    <source>
        <dbReference type="ARBA" id="ARBA00023157"/>
    </source>
</evidence>
<dbReference type="PANTHER" id="PTHR42852">
    <property type="entry name" value="THIOL:DISULFIDE INTERCHANGE PROTEIN DSBE"/>
    <property type="match status" value="1"/>
</dbReference>
<keyword evidence="2" id="KW-0201">Cytochrome c-type biogenesis</keyword>
<gene>
    <name evidence="6" type="ORF">O0931_07775</name>
</gene>
<reference evidence="6" key="1">
    <citation type="submission" date="2022-12" db="EMBL/GenBank/DDBJ databases">
        <title>Genome sequence of SJ11.</title>
        <authorList>
            <person name="Woo H."/>
        </authorList>
    </citation>
    <scope>NUCLEOTIDE SEQUENCE</scope>
    <source>
        <strain evidence="6">SJ11</strain>
    </source>
</reference>
<evidence type="ECO:0000256" key="2">
    <source>
        <dbReference type="ARBA" id="ARBA00022748"/>
    </source>
</evidence>
<feature type="domain" description="Thioredoxin" evidence="5">
    <location>
        <begin position="223"/>
        <end position="360"/>
    </location>
</feature>
<comment type="subcellular location">
    <subcellularLocation>
        <location evidence="1">Cell envelope</location>
    </subcellularLocation>
</comment>
<name>A0ABT4KWQ7_9SPHI</name>
<dbReference type="Proteomes" id="UP001144341">
    <property type="component" value="Unassembled WGS sequence"/>
</dbReference>
<accession>A0ABT4KWQ7</accession>
<protein>
    <submittedName>
        <fullName evidence="6">TlpA disulfide reductase family protein</fullName>
    </submittedName>
</protein>
<dbReference type="InterPro" id="IPR000866">
    <property type="entry name" value="AhpC/TSA"/>
</dbReference>
<dbReference type="Pfam" id="PF00578">
    <property type="entry name" value="AhpC-TSA"/>
    <property type="match status" value="1"/>
</dbReference>
<keyword evidence="3" id="KW-1015">Disulfide bond</keyword>
<evidence type="ECO:0000313" key="6">
    <source>
        <dbReference type="EMBL" id="MCZ4223195.1"/>
    </source>
</evidence>
<evidence type="ECO:0000256" key="1">
    <source>
        <dbReference type="ARBA" id="ARBA00004196"/>
    </source>
</evidence>
<dbReference type="Gene3D" id="3.40.30.10">
    <property type="entry name" value="Glutaredoxin"/>
    <property type="match status" value="1"/>
</dbReference>
<dbReference type="CDD" id="cd02966">
    <property type="entry name" value="TlpA_like_family"/>
    <property type="match status" value="1"/>
</dbReference>
<dbReference type="RefSeq" id="WP_269414995.1">
    <property type="nucleotide sequence ID" value="NZ_JAPWGL010000002.1"/>
</dbReference>
<dbReference type="PROSITE" id="PS51352">
    <property type="entry name" value="THIOREDOXIN_2"/>
    <property type="match status" value="1"/>
</dbReference>
<keyword evidence="4" id="KW-0676">Redox-active center</keyword>
<keyword evidence="7" id="KW-1185">Reference proteome</keyword>
<dbReference type="EMBL" id="JAPWGL010000002">
    <property type="protein sequence ID" value="MCZ4223195.1"/>
    <property type="molecule type" value="Genomic_DNA"/>
</dbReference>
<evidence type="ECO:0000256" key="4">
    <source>
        <dbReference type="ARBA" id="ARBA00023284"/>
    </source>
</evidence>
<dbReference type="InterPro" id="IPR050553">
    <property type="entry name" value="Thioredoxin_ResA/DsbE_sf"/>
</dbReference>
<dbReference type="InterPro" id="IPR013766">
    <property type="entry name" value="Thioredoxin_domain"/>
</dbReference>
<organism evidence="6 7">
    <name type="scientific">Pedobacter rhodius</name>
    <dbReference type="NCBI Taxonomy" id="3004098"/>
    <lineage>
        <taxon>Bacteria</taxon>
        <taxon>Pseudomonadati</taxon>
        <taxon>Bacteroidota</taxon>
        <taxon>Sphingobacteriia</taxon>
        <taxon>Sphingobacteriales</taxon>
        <taxon>Sphingobacteriaceae</taxon>
        <taxon>Pedobacter</taxon>
    </lineage>
</organism>